<proteinExistence type="predicted"/>
<dbReference type="AlphaFoldDB" id="A0A2L1U444"/>
<dbReference type="Proteomes" id="UP000239833">
    <property type="component" value="Chromosome"/>
</dbReference>
<sequence length="77" mass="8901">MNVQVIGLVEEEDGNILWASALGIQPEFYGVYVQREDGTYEWLEDFQSISDAMRYLCIKCTSINRLSFGSRTKREDD</sequence>
<evidence type="ECO:0000313" key="2">
    <source>
        <dbReference type="Proteomes" id="UP000239833"/>
    </source>
</evidence>
<organism evidence="1 2">
    <name type="scientific">Paenibacillus larvae subsp. larvae</name>
    <dbReference type="NCBI Taxonomy" id="147375"/>
    <lineage>
        <taxon>Bacteria</taxon>
        <taxon>Bacillati</taxon>
        <taxon>Bacillota</taxon>
        <taxon>Bacilli</taxon>
        <taxon>Bacillales</taxon>
        <taxon>Paenibacillaceae</taxon>
        <taxon>Paenibacillus</taxon>
    </lineage>
</organism>
<evidence type="ECO:0000313" key="1">
    <source>
        <dbReference type="EMBL" id="AVF27717.1"/>
    </source>
</evidence>
<accession>A0A2L1U444</accession>
<gene>
    <name evidence="1" type="ORF">ERICIII_03607</name>
</gene>
<name>A0A2L1U444_9BACL</name>
<protein>
    <submittedName>
        <fullName evidence="1">Uncharacterized protein</fullName>
    </submittedName>
</protein>
<dbReference type="EMBL" id="CP019655">
    <property type="protein sequence ID" value="AVF27717.1"/>
    <property type="molecule type" value="Genomic_DNA"/>
</dbReference>
<reference evidence="2" key="1">
    <citation type="submission" date="2017-02" db="EMBL/GenBank/DDBJ databases">
        <title>Delineation of Paenibacillus larvae strains originating from foulbrood outbreaks.</title>
        <authorList>
            <person name="Beims H."/>
            <person name="Bunk B."/>
            <person name="Sproeer C."/>
            <person name="Mohr K.I."/>
            <person name="Pradella S."/>
            <person name="Guenther G."/>
            <person name="Rohde M."/>
            <person name="von der Ohe W."/>
            <person name="Steinert M."/>
        </authorList>
    </citation>
    <scope>NUCLEOTIDE SEQUENCE [LARGE SCALE GENOMIC DNA]</scope>
    <source>
        <strain evidence="2">Eric_III</strain>
    </source>
</reference>
<dbReference type="RefSeq" id="WP_079940395.1">
    <property type="nucleotide sequence ID" value="NZ_CP019655.1"/>
</dbReference>